<feature type="region of interest" description="Disordered" evidence="1">
    <location>
        <begin position="79"/>
        <end position="108"/>
    </location>
</feature>
<protein>
    <submittedName>
        <fullName evidence="3">Uncharacterized protein</fullName>
    </submittedName>
</protein>
<evidence type="ECO:0000313" key="4">
    <source>
        <dbReference type="Proteomes" id="UP000320496"/>
    </source>
</evidence>
<dbReference type="KEGG" id="mri:Mal4_51210"/>
<proteinExistence type="predicted"/>
<gene>
    <name evidence="3" type="ORF">Mal4_51210</name>
</gene>
<organism evidence="3 4">
    <name type="scientific">Maioricimonas rarisocia</name>
    <dbReference type="NCBI Taxonomy" id="2528026"/>
    <lineage>
        <taxon>Bacteria</taxon>
        <taxon>Pseudomonadati</taxon>
        <taxon>Planctomycetota</taxon>
        <taxon>Planctomycetia</taxon>
        <taxon>Planctomycetales</taxon>
        <taxon>Planctomycetaceae</taxon>
        <taxon>Maioricimonas</taxon>
    </lineage>
</organism>
<accession>A0A517ZE49</accession>
<feature type="signal peptide" evidence="2">
    <location>
        <begin position="1"/>
        <end position="20"/>
    </location>
</feature>
<dbReference type="Proteomes" id="UP000320496">
    <property type="component" value="Chromosome"/>
</dbReference>
<evidence type="ECO:0000256" key="1">
    <source>
        <dbReference type="SAM" id="MobiDB-lite"/>
    </source>
</evidence>
<dbReference type="AlphaFoldDB" id="A0A517ZE49"/>
<sequence precursor="true">MPVVLTLALCSLLAFPSRAAAETTSCVSGEAEIRAPAGKSEIVIRTTSRLAGAIDSLTWDGVEFIDSFDHGRQLQSASNLYSGRPYHGETFNPTEAGSRSDGAGPTSTSRLLHLIADGNRLQTTTQMAFWLRPGEKSAGHPARNTTPLSNHLLTKRVRIGIEGLPHVIQYDVTFSLPVGEQHTMAQFEAVTGYMPARFSRFLAFERTTGKLVPLSDGPGEQSRPVVLSTPDGNYAMGVYSPEQPSPGWENAGYGRFRFSPQKVVKWNCVFRIRDRERGVEPGDYSFRSYVIVGDRETVRQSLVRLHERFGDPS</sequence>
<reference evidence="3 4" key="1">
    <citation type="submission" date="2019-02" db="EMBL/GenBank/DDBJ databases">
        <title>Deep-cultivation of Planctomycetes and their phenomic and genomic characterization uncovers novel biology.</title>
        <authorList>
            <person name="Wiegand S."/>
            <person name="Jogler M."/>
            <person name="Boedeker C."/>
            <person name="Pinto D."/>
            <person name="Vollmers J."/>
            <person name="Rivas-Marin E."/>
            <person name="Kohn T."/>
            <person name="Peeters S.H."/>
            <person name="Heuer A."/>
            <person name="Rast P."/>
            <person name="Oberbeckmann S."/>
            <person name="Bunk B."/>
            <person name="Jeske O."/>
            <person name="Meyerdierks A."/>
            <person name="Storesund J.E."/>
            <person name="Kallscheuer N."/>
            <person name="Luecker S."/>
            <person name="Lage O.M."/>
            <person name="Pohl T."/>
            <person name="Merkel B.J."/>
            <person name="Hornburger P."/>
            <person name="Mueller R.-W."/>
            <person name="Bruemmer F."/>
            <person name="Labrenz M."/>
            <person name="Spormann A.M."/>
            <person name="Op den Camp H."/>
            <person name="Overmann J."/>
            <person name="Amann R."/>
            <person name="Jetten M.S.M."/>
            <person name="Mascher T."/>
            <person name="Medema M.H."/>
            <person name="Devos D.P."/>
            <person name="Kaster A.-K."/>
            <person name="Ovreas L."/>
            <person name="Rohde M."/>
            <person name="Galperin M.Y."/>
            <person name="Jogler C."/>
        </authorList>
    </citation>
    <scope>NUCLEOTIDE SEQUENCE [LARGE SCALE GENOMIC DNA]</scope>
    <source>
        <strain evidence="3 4">Mal4</strain>
    </source>
</reference>
<feature type="chain" id="PRO_5021768145" evidence="2">
    <location>
        <begin position="21"/>
        <end position="313"/>
    </location>
</feature>
<dbReference type="EMBL" id="CP036275">
    <property type="protein sequence ID" value="QDU40761.1"/>
    <property type="molecule type" value="Genomic_DNA"/>
</dbReference>
<keyword evidence="2" id="KW-0732">Signal</keyword>
<evidence type="ECO:0000313" key="3">
    <source>
        <dbReference type="EMBL" id="QDU40761.1"/>
    </source>
</evidence>
<dbReference type="OrthoDB" id="9157600at2"/>
<keyword evidence="4" id="KW-1185">Reference proteome</keyword>
<evidence type="ECO:0000256" key="2">
    <source>
        <dbReference type="SAM" id="SignalP"/>
    </source>
</evidence>
<name>A0A517ZE49_9PLAN</name>
<dbReference type="RefSeq" id="WP_145372023.1">
    <property type="nucleotide sequence ID" value="NZ_CP036275.1"/>
</dbReference>